<organism evidence="2 3">
    <name type="scientific">Chryseobacterium phosphatilyticum</name>
    <dbReference type="NCBI Taxonomy" id="475075"/>
    <lineage>
        <taxon>Bacteria</taxon>
        <taxon>Pseudomonadati</taxon>
        <taxon>Bacteroidota</taxon>
        <taxon>Flavobacteriia</taxon>
        <taxon>Flavobacteriales</taxon>
        <taxon>Weeksellaceae</taxon>
        <taxon>Chryseobacterium group</taxon>
        <taxon>Chryseobacterium</taxon>
    </lineage>
</organism>
<accession>A0A316WJJ0</accession>
<feature type="compositionally biased region" description="Polar residues" evidence="1">
    <location>
        <begin position="1"/>
        <end position="16"/>
    </location>
</feature>
<gene>
    <name evidence="2" type="ORF">C1631_023430</name>
</gene>
<proteinExistence type="predicted"/>
<evidence type="ECO:0000313" key="3">
    <source>
        <dbReference type="Proteomes" id="UP000236594"/>
    </source>
</evidence>
<dbReference type="Proteomes" id="UP000236594">
    <property type="component" value="Unassembled WGS sequence"/>
</dbReference>
<reference evidence="2 3" key="1">
    <citation type="submission" date="2018-04" db="EMBL/GenBank/DDBJ databases">
        <title>Draft Genome Sequence of Phosphate-Solubilizing Chryseobacterium sp. ISE14 that is a Biocontrol and Plant Growth-Promoting Rhizobacterium Isolated from Cucumber.</title>
        <authorList>
            <person name="Jeong J.-J."/>
            <person name="Sang M.K."/>
            <person name="Choi I.-G."/>
            <person name="Kim K.D."/>
        </authorList>
    </citation>
    <scope>NUCLEOTIDE SEQUENCE [LARGE SCALE GENOMIC DNA]</scope>
    <source>
        <strain evidence="2 3">ISE14</strain>
    </source>
</reference>
<feature type="non-terminal residue" evidence="2">
    <location>
        <position position="1"/>
    </location>
</feature>
<protein>
    <submittedName>
        <fullName evidence="2">Uncharacterized protein</fullName>
    </submittedName>
</protein>
<dbReference type="AlphaFoldDB" id="A0A316WJJ0"/>
<sequence length="70" mass="7158">HQSISANPQGSVSPIGQQPDGPTGQMSICPVGPSGERALGLAMMIEGLTMLTASPRAVTLTRQGAICARR</sequence>
<evidence type="ECO:0000313" key="2">
    <source>
        <dbReference type="EMBL" id="PWN58560.1"/>
    </source>
</evidence>
<feature type="region of interest" description="Disordered" evidence="1">
    <location>
        <begin position="1"/>
        <end position="32"/>
    </location>
</feature>
<keyword evidence="3" id="KW-1185">Reference proteome</keyword>
<name>A0A316WJJ0_9FLAO</name>
<evidence type="ECO:0000256" key="1">
    <source>
        <dbReference type="SAM" id="MobiDB-lite"/>
    </source>
</evidence>
<comment type="caution">
    <text evidence="2">The sequence shown here is derived from an EMBL/GenBank/DDBJ whole genome shotgun (WGS) entry which is preliminary data.</text>
</comment>
<dbReference type="EMBL" id="PPED02000061">
    <property type="protein sequence ID" value="PWN58560.1"/>
    <property type="molecule type" value="Genomic_DNA"/>
</dbReference>